<comment type="caution">
    <text evidence="1">The sequence shown here is derived from an EMBL/GenBank/DDBJ whole genome shotgun (WGS) entry which is preliminary data.</text>
</comment>
<sequence>MSTEMEGRALDGNSGLLRQQQENLFVDIVVKNLNVPPRAIYKLLI</sequence>
<name>A0A0W8F6P3_9ZZZZ</name>
<gene>
    <name evidence="1" type="ORF">ASZ90_014093</name>
</gene>
<protein>
    <submittedName>
        <fullName evidence="1">Uncharacterized protein</fullName>
    </submittedName>
</protein>
<accession>A0A0W8F6P3</accession>
<organism evidence="1">
    <name type="scientific">hydrocarbon metagenome</name>
    <dbReference type="NCBI Taxonomy" id="938273"/>
    <lineage>
        <taxon>unclassified sequences</taxon>
        <taxon>metagenomes</taxon>
        <taxon>ecological metagenomes</taxon>
    </lineage>
</organism>
<dbReference type="AlphaFoldDB" id="A0A0W8F6P3"/>
<reference evidence="1" key="1">
    <citation type="journal article" date="2015" name="Proc. Natl. Acad. Sci. U.S.A.">
        <title>Networks of energetic and metabolic interactions define dynamics in microbial communities.</title>
        <authorList>
            <person name="Embree M."/>
            <person name="Liu J.K."/>
            <person name="Al-Bassam M.M."/>
            <person name="Zengler K."/>
        </authorList>
    </citation>
    <scope>NUCLEOTIDE SEQUENCE</scope>
</reference>
<evidence type="ECO:0000313" key="1">
    <source>
        <dbReference type="EMBL" id="KUG16242.1"/>
    </source>
</evidence>
<dbReference type="EMBL" id="LNQE01001506">
    <property type="protein sequence ID" value="KUG16242.1"/>
    <property type="molecule type" value="Genomic_DNA"/>
</dbReference>
<proteinExistence type="predicted"/>